<dbReference type="PATRIC" id="fig|1193729.4.peg.352"/>
<name>K7Z490_9PROT</name>
<evidence type="ECO:0000256" key="3">
    <source>
        <dbReference type="ARBA" id="ARBA00022980"/>
    </source>
</evidence>
<keyword evidence="4 6" id="KW-0687">Ribonucleoprotein</keyword>
<dbReference type="EMBL" id="CP003539">
    <property type="protein sequence ID" value="AFX98833.1"/>
    <property type="molecule type" value="Genomic_DNA"/>
</dbReference>
<dbReference type="Proteomes" id="UP000010077">
    <property type="component" value="Chromosome"/>
</dbReference>
<protein>
    <recommendedName>
        <fullName evidence="5 6">Large ribosomal subunit protein uL13</fullName>
    </recommendedName>
</protein>
<dbReference type="HAMAP" id="MF_01366">
    <property type="entry name" value="Ribosomal_uL13"/>
    <property type="match status" value="1"/>
</dbReference>
<dbReference type="CDD" id="cd00392">
    <property type="entry name" value="Ribosomal_L13"/>
    <property type="match status" value="1"/>
</dbReference>
<sequence length="161" mass="18568">MEVIVRTYFAKQSEIESNWILINARELVLGRLASIIARYLRGKHKTTFTPHMDCGDNIIVINAEKVKLTGNKMNQKCYYWHTGYPGGIKSRRAAQILNGDHPERLITKVVRGMIKRSPLGRKQMSKLKVYVGENHPHRAQKPNLLDINAINRKNRKYSDVD</sequence>
<evidence type="ECO:0000256" key="4">
    <source>
        <dbReference type="ARBA" id="ARBA00023274"/>
    </source>
</evidence>
<organism evidence="7 8">
    <name type="scientific">Candidatus Endolissoclinum faulkneri L2</name>
    <dbReference type="NCBI Taxonomy" id="1193729"/>
    <lineage>
        <taxon>Bacteria</taxon>
        <taxon>Pseudomonadati</taxon>
        <taxon>Pseudomonadota</taxon>
        <taxon>Alphaproteobacteria</taxon>
        <taxon>Rhodospirillales</taxon>
        <taxon>Rhodospirillaceae</taxon>
        <taxon>Candidatus Endolissoclinum</taxon>
    </lineage>
</organism>
<dbReference type="Pfam" id="PF00572">
    <property type="entry name" value="Ribosomal_L13"/>
    <property type="match status" value="1"/>
</dbReference>
<dbReference type="PANTHER" id="PTHR11545:SF2">
    <property type="entry name" value="LARGE RIBOSOMAL SUBUNIT PROTEIN UL13M"/>
    <property type="match status" value="1"/>
</dbReference>
<dbReference type="FunFam" id="3.90.1180.10:FF:000001">
    <property type="entry name" value="50S ribosomal protein L13"/>
    <property type="match status" value="1"/>
</dbReference>
<evidence type="ECO:0000313" key="7">
    <source>
        <dbReference type="EMBL" id="AFX98833.1"/>
    </source>
</evidence>
<dbReference type="InterPro" id="IPR005822">
    <property type="entry name" value="Ribosomal_uL13"/>
</dbReference>
<dbReference type="InterPro" id="IPR005823">
    <property type="entry name" value="Ribosomal_uL13_bac-type"/>
</dbReference>
<dbReference type="InterPro" id="IPR036899">
    <property type="entry name" value="Ribosomal_uL13_sf"/>
</dbReference>
<dbReference type="HOGENOM" id="CLU_082184_2_0_5"/>
<dbReference type="eggNOG" id="COG0102">
    <property type="taxonomic scope" value="Bacteria"/>
</dbReference>
<evidence type="ECO:0000256" key="2">
    <source>
        <dbReference type="ARBA" id="ARBA00011838"/>
    </source>
</evidence>
<evidence type="ECO:0000256" key="6">
    <source>
        <dbReference type="HAMAP-Rule" id="MF_01366"/>
    </source>
</evidence>
<comment type="function">
    <text evidence="6">This protein is one of the early assembly proteins of the 50S ribosomal subunit, although it is not seen to bind rRNA by itself. It is important during the early stages of 50S assembly.</text>
</comment>
<keyword evidence="8" id="KW-1185">Reference proteome</keyword>
<dbReference type="GO" id="GO:0003729">
    <property type="term" value="F:mRNA binding"/>
    <property type="evidence" value="ECO:0007669"/>
    <property type="project" value="UniProtKB-ARBA"/>
</dbReference>
<comment type="subunit">
    <text evidence="2 6">Part of the 50S ribosomal subunit.</text>
</comment>
<comment type="similarity">
    <text evidence="1 6">Belongs to the universal ribosomal protein uL13 family.</text>
</comment>
<dbReference type="KEGG" id="thal:A1OE_645"/>
<dbReference type="GO" id="GO:0022625">
    <property type="term" value="C:cytosolic large ribosomal subunit"/>
    <property type="evidence" value="ECO:0007669"/>
    <property type="project" value="TreeGrafter"/>
</dbReference>
<evidence type="ECO:0000256" key="5">
    <source>
        <dbReference type="ARBA" id="ARBA00035201"/>
    </source>
</evidence>
<dbReference type="STRING" id="1193729.A1OE_645"/>
<gene>
    <name evidence="6 7" type="primary">rplM</name>
    <name evidence="7" type="ORF">A1OE_645</name>
</gene>
<dbReference type="GO" id="GO:0006412">
    <property type="term" value="P:translation"/>
    <property type="evidence" value="ECO:0007669"/>
    <property type="project" value="UniProtKB-UniRule"/>
</dbReference>
<proteinExistence type="inferred from homology"/>
<dbReference type="PIRSF" id="PIRSF002181">
    <property type="entry name" value="Ribosomal_L13"/>
    <property type="match status" value="1"/>
</dbReference>
<evidence type="ECO:0000313" key="8">
    <source>
        <dbReference type="Proteomes" id="UP000010077"/>
    </source>
</evidence>
<reference evidence="7 8" key="1">
    <citation type="journal article" date="2012" name="Proc. Natl. Acad. Sci. U.S.A.">
        <title>Genome streamlining and chemical defense in a coral reef symbiosis.</title>
        <authorList>
            <person name="Kwan J.C."/>
            <person name="Donia M.S."/>
            <person name="Han A.W."/>
            <person name="Hirose E."/>
            <person name="Haygood M.G."/>
            <person name="Schmidt E.W."/>
        </authorList>
    </citation>
    <scope>NUCLEOTIDE SEQUENCE [LARGE SCALE GENOMIC DNA]</scope>
    <source>
        <strain evidence="7 8">L2</strain>
    </source>
</reference>
<dbReference type="Gene3D" id="3.90.1180.10">
    <property type="entry name" value="Ribosomal protein L13"/>
    <property type="match status" value="1"/>
</dbReference>
<accession>K7Z490</accession>
<dbReference type="GO" id="GO:0003735">
    <property type="term" value="F:structural constituent of ribosome"/>
    <property type="evidence" value="ECO:0007669"/>
    <property type="project" value="InterPro"/>
</dbReference>
<dbReference type="PANTHER" id="PTHR11545">
    <property type="entry name" value="RIBOSOMAL PROTEIN L13"/>
    <property type="match status" value="1"/>
</dbReference>
<evidence type="ECO:0000256" key="1">
    <source>
        <dbReference type="ARBA" id="ARBA00006227"/>
    </source>
</evidence>
<keyword evidence="3 6" id="KW-0689">Ribosomal protein</keyword>
<dbReference type="AlphaFoldDB" id="K7Z490"/>
<dbReference type="GO" id="GO:0017148">
    <property type="term" value="P:negative regulation of translation"/>
    <property type="evidence" value="ECO:0007669"/>
    <property type="project" value="TreeGrafter"/>
</dbReference>
<dbReference type="NCBIfam" id="TIGR01066">
    <property type="entry name" value="rplM_bact"/>
    <property type="match status" value="1"/>
</dbReference>
<dbReference type="SUPFAM" id="SSF52161">
    <property type="entry name" value="Ribosomal protein L13"/>
    <property type="match status" value="1"/>
</dbReference>